<evidence type="ECO:0000256" key="2">
    <source>
        <dbReference type="ARBA" id="ARBA00022448"/>
    </source>
</evidence>
<comment type="caution">
    <text evidence="9">The sequence shown here is derived from an EMBL/GenBank/DDBJ whole genome shotgun (WGS) entry which is preliminary data.</text>
</comment>
<keyword evidence="4 8" id="KW-0375">Hydrogen ion transport</keyword>
<name>A0ABT4IGY4_9EURY</name>
<dbReference type="InterPro" id="IPR002842">
    <property type="entry name" value="ATPase_V1_Esu"/>
</dbReference>
<gene>
    <name evidence="8" type="primary">atpE</name>
    <name evidence="9" type="ORF">O0S10_05130</name>
</gene>
<reference evidence="9" key="1">
    <citation type="submission" date="2022-12" db="EMBL/GenBank/DDBJ databases">
        <title>Isolation and characterisation of novel Methanocorpusculum spp. from native Australian herbivores indicates the genus is ancestrally host-associated.</title>
        <authorList>
            <person name="Volmer J.G."/>
            <person name="Soo R.M."/>
            <person name="Evans P.N."/>
            <person name="Hoedt E.C."/>
            <person name="Astorga Alsina A.L."/>
            <person name="Woodcroft B.J."/>
            <person name="Tyson G.W."/>
            <person name="Hugenholtz P."/>
            <person name="Morrison M."/>
        </authorList>
    </citation>
    <scope>NUCLEOTIDE SEQUENCE</scope>
    <source>
        <strain evidence="9">MG</strain>
    </source>
</reference>
<comment type="subcellular location">
    <subcellularLocation>
        <location evidence="8">Cell membrane</location>
        <topology evidence="8">Peripheral membrane protein</topology>
    </subcellularLocation>
</comment>
<dbReference type="HAMAP" id="MF_00311">
    <property type="entry name" value="ATP_synth_E_arch"/>
    <property type="match status" value="1"/>
</dbReference>
<evidence type="ECO:0000256" key="1">
    <source>
        <dbReference type="ARBA" id="ARBA00005901"/>
    </source>
</evidence>
<keyword evidence="2 8" id="KW-0813">Transport</keyword>
<comment type="subunit">
    <text evidence="8">Has multiple subunits with at least A(3), B(3), C, D, E, F, H, I and proteolipid K(x).</text>
</comment>
<accession>A0ABT4IGY4</accession>
<organism evidence="9 10">
    <name type="scientific">Methanocorpusculum petauri</name>
    <dbReference type="NCBI Taxonomy" id="3002863"/>
    <lineage>
        <taxon>Archaea</taxon>
        <taxon>Methanobacteriati</taxon>
        <taxon>Methanobacteriota</taxon>
        <taxon>Stenosarchaea group</taxon>
        <taxon>Methanomicrobia</taxon>
        <taxon>Methanomicrobiales</taxon>
        <taxon>Methanocorpusculaceae</taxon>
        <taxon>Methanocorpusculum</taxon>
    </lineage>
</organism>
<protein>
    <recommendedName>
        <fullName evidence="8">A-type ATP synthase subunit E</fullName>
    </recommendedName>
</protein>
<keyword evidence="3 8" id="KW-1003">Cell membrane</keyword>
<evidence type="ECO:0000256" key="8">
    <source>
        <dbReference type="HAMAP-Rule" id="MF_00311"/>
    </source>
</evidence>
<proteinExistence type="inferred from homology"/>
<sequence>MGLEVVVDEIKAKGDREAARIKSEAEAEAKTIVADATKRAEEIRIAAEADAALQADRIMIREVAAANLVVKRDQLNAQKELLDKVYSEAAKEIANLPADVHAKAVRSLLKDAVKQIKEGTVYANQRDEEAVKTALSELKTLSGFTFGGITDIDGGVVVQSADGQLTLDLSYRTFMGEVWESSLKDASEILFGANS</sequence>
<evidence type="ECO:0000313" key="9">
    <source>
        <dbReference type="EMBL" id="MCZ0860614.1"/>
    </source>
</evidence>
<dbReference type="Gene3D" id="3.30.2320.30">
    <property type="entry name" value="ATP synthase, E subunit, C-terminal"/>
    <property type="match status" value="1"/>
</dbReference>
<comment type="similarity">
    <text evidence="1 8">Belongs to the V-ATPase E subunit family.</text>
</comment>
<evidence type="ECO:0000256" key="6">
    <source>
        <dbReference type="ARBA" id="ARBA00023136"/>
    </source>
</evidence>
<keyword evidence="10" id="KW-1185">Reference proteome</keyword>
<keyword evidence="7 8" id="KW-0066">ATP synthesis</keyword>
<dbReference type="SUPFAM" id="SSF160527">
    <property type="entry name" value="V-type ATPase subunit E-like"/>
    <property type="match status" value="1"/>
</dbReference>
<dbReference type="Proteomes" id="UP001141422">
    <property type="component" value="Unassembled WGS sequence"/>
</dbReference>
<evidence type="ECO:0000256" key="4">
    <source>
        <dbReference type="ARBA" id="ARBA00022781"/>
    </source>
</evidence>
<dbReference type="InterPro" id="IPR038495">
    <property type="entry name" value="ATPase_E_C"/>
</dbReference>
<dbReference type="EMBL" id="JAPTGB010000009">
    <property type="protein sequence ID" value="MCZ0860614.1"/>
    <property type="molecule type" value="Genomic_DNA"/>
</dbReference>
<comment type="function">
    <text evidence="8">Component of the A-type ATP synthase that produces ATP from ADP in the presence of a proton gradient across the membrane.</text>
</comment>
<dbReference type="Pfam" id="PF01991">
    <property type="entry name" value="vATP-synt_E"/>
    <property type="match status" value="1"/>
</dbReference>
<evidence type="ECO:0000256" key="3">
    <source>
        <dbReference type="ARBA" id="ARBA00022475"/>
    </source>
</evidence>
<evidence type="ECO:0000256" key="7">
    <source>
        <dbReference type="ARBA" id="ARBA00023310"/>
    </source>
</evidence>
<dbReference type="RefSeq" id="WP_268924829.1">
    <property type="nucleotide sequence ID" value="NZ_JAPTGB010000009.1"/>
</dbReference>
<keyword evidence="5 8" id="KW-0406">Ion transport</keyword>
<evidence type="ECO:0000313" key="10">
    <source>
        <dbReference type="Proteomes" id="UP001141422"/>
    </source>
</evidence>
<evidence type="ECO:0000256" key="5">
    <source>
        <dbReference type="ARBA" id="ARBA00023065"/>
    </source>
</evidence>
<keyword evidence="6 8" id="KW-0472">Membrane</keyword>